<evidence type="ECO:0000313" key="5">
    <source>
        <dbReference type="Proteomes" id="UP000237846"/>
    </source>
</evidence>
<keyword evidence="2" id="KW-0812">Transmembrane</keyword>
<evidence type="ECO:0000256" key="2">
    <source>
        <dbReference type="SAM" id="Phobius"/>
    </source>
</evidence>
<proteinExistence type="predicted"/>
<protein>
    <submittedName>
        <fullName evidence="4">Nuclease-like protein</fullName>
    </submittedName>
</protein>
<feature type="transmembrane region" description="Helical" evidence="2">
    <location>
        <begin position="36"/>
        <end position="55"/>
    </location>
</feature>
<gene>
    <name evidence="4" type="ORF">CLV72_109271</name>
</gene>
<name>A0A2T0PVV3_9ACTN</name>
<sequence>MTTTEEKPAGAAEPEEPEAGRSAAVRAAELARREGPWILGLGVAAGLLAGGVSGWFFGWEAGAVVGLGMVVAVAVERWRRSDAVRWWLGSWGERRTGRLLDRLEREGWTVLHDRGFGRGAAHIDHLLLSPGGRVFNVDSKLRGGPVGYDAEKDRLRIGDSTGNQLVGSALSDTERIARVLEEDLGWKVRVTTVLAVHRARLPRGTEITVKEAVVLPARAVSGWVRARGGEPTKRGARVADRIGELFPAHEPPVRR</sequence>
<feature type="domain" description="NERD" evidence="3">
    <location>
        <begin position="88"/>
        <end position="203"/>
    </location>
</feature>
<dbReference type="Proteomes" id="UP000237846">
    <property type="component" value="Unassembled WGS sequence"/>
</dbReference>
<dbReference type="RefSeq" id="WP_146159578.1">
    <property type="nucleotide sequence ID" value="NZ_PVZC01000009.1"/>
</dbReference>
<dbReference type="EMBL" id="PVZC01000009">
    <property type="protein sequence ID" value="PRX95662.1"/>
    <property type="molecule type" value="Genomic_DNA"/>
</dbReference>
<dbReference type="OrthoDB" id="4246706at2"/>
<comment type="caution">
    <text evidence="4">The sequence shown here is derived from an EMBL/GenBank/DDBJ whole genome shotgun (WGS) entry which is preliminary data.</text>
</comment>
<keyword evidence="2" id="KW-0472">Membrane</keyword>
<evidence type="ECO:0000259" key="3">
    <source>
        <dbReference type="PROSITE" id="PS50965"/>
    </source>
</evidence>
<feature type="region of interest" description="Disordered" evidence="1">
    <location>
        <begin position="1"/>
        <end position="24"/>
    </location>
</feature>
<keyword evidence="2" id="KW-1133">Transmembrane helix</keyword>
<dbReference type="Pfam" id="PF08378">
    <property type="entry name" value="NERD"/>
    <property type="match status" value="1"/>
</dbReference>
<dbReference type="AlphaFoldDB" id="A0A2T0PVV3"/>
<dbReference type="PROSITE" id="PS50965">
    <property type="entry name" value="NERD"/>
    <property type="match status" value="1"/>
</dbReference>
<reference evidence="4 5" key="1">
    <citation type="submission" date="2018-03" db="EMBL/GenBank/DDBJ databases">
        <title>Genomic Encyclopedia of Archaeal and Bacterial Type Strains, Phase II (KMG-II): from individual species to whole genera.</title>
        <authorList>
            <person name="Goeker M."/>
        </authorList>
    </citation>
    <scope>NUCLEOTIDE SEQUENCE [LARGE SCALE GENOMIC DNA]</scope>
    <source>
        <strain evidence="4 5">DSM 45601</strain>
    </source>
</reference>
<evidence type="ECO:0000313" key="4">
    <source>
        <dbReference type="EMBL" id="PRX95662.1"/>
    </source>
</evidence>
<organism evidence="4 5">
    <name type="scientific">Allonocardiopsis opalescens</name>
    <dbReference type="NCBI Taxonomy" id="1144618"/>
    <lineage>
        <taxon>Bacteria</taxon>
        <taxon>Bacillati</taxon>
        <taxon>Actinomycetota</taxon>
        <taxon>Actinomycetes</taxon>
        <taxon>Streptosporangiales</taxon>
        <taxon>Allonocardiopsis</taxon>
    </lineage>
</organism>
<evidence type="ECO:0000256" key="1">
    <source>
        <dbReference type="SAM" id="MobiDB-lite"/>
    </source>
</evidence>
<accession>A0A2T0PVV3</accession>
<dbReference type="InterPro" id="IPR011528">
    <property type="entry name" value="NERD"/>
</dbReference>
<keyword evidence="5" id="KW-1185">Reference proteome</keyword>